<dbReference type="AlphaFoldDB" id="A0A168FIP2"/>
<dbReference type="InterPro" id="IPR002645">
    <property type="entry name" value="STAS_dom"/>
</dbReference>
<accession>A0A168FIP2</accession>
<proteinExistence type="predicted"/>
<evidence type="ECO:0000313" key="3">
    <source>
        <dbReference type="Proteomes" id="UP000076794"/>
    </source>
</evidence>
<dbReference type="InterPro" id="IPR036513">
    <property type="entry name" value="STAS_dom_sf"/>
</dbReference>
<sequence>MVAMLAGPDGVTVDEKVTHGGVRVDPGRARWTMWGEVDAAVQTRVAPELASHLRQTADEALTVDLTEVTFLDSGGLRLLYDAAAAKPTPPVLVGTPPKVLDLLRLSGVDTLFVLQS</sequence>
<dbReference type="PATRIC" id="fig|1300344.3.peg.2345"/>
<dbReference type="EMBL" id="CP014209">
    <property type="protein sequence ID" value="ANC31876.1"/>
    <property type="molecule type" value="Genomic_DNA"/>
</dbReference>
<dbReference type="SUPFAM" id="SSF52091">
    <property type="entry name" value="SpoIIaa-like"/>
    <property type="match status" value="1"/>
</dbReference>
<dbReference type="Pfam" id="PF13466">
    <property type="entry name" value="STAS_2"/>
    <property type="match status" value="1"/>
</dbReference>
<gene>
    <name evidence="2" type="ORF">I598_2336</name>
</gene>
<feature type="domain" description="STAS" evidence="1">
    <location>
        <begin position="18"/>
        <end position="116"/>
    </location>
</feature>
<organism evidence="2 3">
    <name type="scientific">Isoptericola dokdonensis DS-3</name>
    <dbReference type="NCBI Taxonomy" id="1300344"/>
    <lineage>
        <taxon>Bacteria</taxon>
        <taxon>Bacillati</taxon>
        <taxon>Actinomycetota</taxon>
        <taxon>Actinomycetes</taxon>
        <taxon>Micrococcales</taxon>
        <taxon>Promicromonosporaceae</taxon>
        <taxon>Isoptericola</taxon>
    </lineage>
</organism>
<evidence type="ECO:0000259" key="1">
    <source>
        <dbReference type="PROSITE" id="PS50801"/>
    </source>
</evidence>
<reference evidence="2 3" key="1">
    <citation type="submission" date="2016-01" db="EMBL/GenBank/DDBJ databases">
        <title>Complete genome sequence of a soil Actinobacterium, Isoptericola dokdonensis DS-3.</title>
        <authorList>
            <person name="Kwon S.-K."/>
            <person name="Kim J.F."/>
        </authorList>
    </citation>
    <scope>NUCLEOTIDE SEQUENCE [LARGE SCALE GENOMIC DNA]</scope>
    <source>
        <strain evidence="2 3">DS-3</strain>
    </source>
</reference>
<dbReference type="KEGG" id="ido:I598_2336"/>
<dbReference type="PROSITE" id="PS50801">
    <property type="entry name" value="STAS"/>
    <property type="match status" value="1"/>
</dbReference>
<dbReference type="RefSeq" id="WP_068203089.1">
    <property type="nucleotide sequence ID" value="NZ_CP014209.1"/>
</dbReference>
<dbReference type="CDD" id="cd07043">
    <property type="entry name" value="STAS_anti-anti-sigma_factors"/>
    <property type="match status" value="1"/>
</dbReference>
<dbReference type="Proteomes" id="UP000076794">
    <property type="component" value="Chromosome"/>
</dbReference>
<dbReference type="InterPro" id="IPR058548">
    <property type="entry name" value="MlaB-like_STAS"/>
</dbReference>
<name>A0A168FIP2_9MICO</name>
<evidence type="ECO:0000313" key="2">
    <source>
        <dbReference type="EMBL" id="ANC31876.1"/>
    </source>
</evidence>
<keyword evidence="3" id="KW-1185">Reference proteome</keyword>
<protein>
    <recommendedName>
        <fullName evidence="1">STAS domain-containing protein</fullName>
    </recommendedName>
</protein>
<dbReference type="STRING" id="1300344.I598_2336"/>
<dbReference type="Gene3D" id="3.30.750.24">
    <property type="entry name" value="STAS domain"/>
    <property type="match status" value="1"/>
</dbReference>